<feature type="signal peptide" evidence="1">
    <location>
        <begin position="1"/>
        <end position="20"/>
    </location>
</feature>
<name>A0ABV7PPR7_9BURK</name>
<dbReference type="EMBL" id="JBHRVV010000001">
    <property type="protein sequence ID" value="MFC3459872.1"/>
    <property type="molecule type" value="Genomic_DNA"/>
</dbReference>
<keyword evidence="1" id="KW-0732">Signal</keyword>
<sequence length="235" mass="26170">MKIYLALGLLIAFATHPVFANNSTEKLPQSSPVPGVQIGKVTVTSIHKLTPTVKKMVEADLAEQPFGANRKLGEISDDAIIYRKNYYAQLKPLRDVEKNLTFKLADISRGELGKYTLEGVIPEGPSQKGPWSSVTRIFKRDDNVVVMLHEWNYVGDGGGVMIIEELMNTKVNNSPARFSVKRSPAGWLSSELMWVTNKSTYMLTVMDDVPDSSKAKYNVKWLTSVAASIKEHLKQ</sequence>
<comment type="caution">
    <text evidence="2">The sequence shown here is derived from an EMBL/GenBank/DDBJ whole genome shotgun (WGS) entry which is preliminary data.</text>
</comment>
<dbReference type="Proteomes" id="UP001595665">
    <property type="component" value="Unassembled WGS sequence"/>
</dbReference>
<dbReference type="RefSeq" id="WP_379736502.1">
    <property type="nucleotide sequence ID" value="NZ_JBHRVV010000001.1"/>
</dbReference>
<evidence type="ECO:0000313" key="3">
    <source>
        <dbReference type="Proteomes" id="UP001595665"/>
    </source>
</evidence>
<keyword evidence="3" id="KW-1185">Reference proteome</keyword>
<proteinExistence type="predicted"/>
<accession>A0ABV7PPR7</accession>
<feature type="chain" id="PRO_5045652278" evidence="1">
    <location>
        <begin position="21"/>
        <end position="235"/>
    </location>
</feature>
<evidence type="ECO:0000256" key="1">
    <source>
        <dbReference type="SAM" id="SignalP"/>
    </source>
</evidence>
<gene>
    <name evidence="2" type="ORF">ACFOPH_16675</name>
</gene>
<reference evidence="3" key="1">
    <citation type="journal article" date="2019" name="Int. J. Syst. Evol. Microbiol.">
        <title>The Global Catalogue of Microorganisms (GCM) 10K type strain sequencing project: providing services to taxonomists for standard genome sequencing and annotation.</title>
        <authorList>
            <consortium name="The Broad Institute Genomics Platform"/>
            <consortium name="The Broad Institute Genome Sequencing Center for Infectious Disease"/>
            <person name="Wu L."/>
            <person name="Ma J."/>
        </authorList>
    </citation>
    <scope>NUCLEOTIDE SEQUENCE [LARGE SCALE GENOMIC DNA]</scope>
    <source>
        <strain evidence="3">CCM 7480</strain>
    </source>
</reference>
<evidence type="ECO:0000313" key="2">
    <source>
        <dbReference type="EMBL" id="MFC3459872.1"/>
    </source>
</evidence>
<protein>
    <submittedName>
        <fullName evidence="2">Uncharacterized protein</fullName>
    </submittedName>
</protein>
<organism evidence="2 3">
    <name type="scientific">Massilia haematophila</name>
    <dbReference type="NCBI Taxonomy" id="457923"/>
    <lineage>
        <taxon>Bacteria</taxon>
        <taxon>Pseudomonadati</taxon>
        <taxon>Pseudomonadota</taxon>
        <taxon>Betaproteobacteria</taxon>
        <taxon>Burkholderiales</taxon>
        <taxon>Oxalobacteraceae</taxon>
        <taxon>Telluria group</taxon>
        <taxon>Massilia</taxon>
    </lineage>
</organism>